<dbReference type="EMBL" id="CP026652">
    <property type="protein sequence ID" value="AVH59971.1"/>
    <property type="molecule type" value="Genomic_DNA"/>
</dbReference>
<organism evidence="1 2">
    <name type="scientific">Streptomyces dengpaensis</name>
    <dbReference type="NCBI Taxonomy" id="2049881"/>
    <lineage>
        <taxon>Bacteria</taxon>
        <taxon>Bacillati</taxon>
        <taxon>Actinomycetota</taxon>
        <taxon>Actinomycetes</taxon>
        <taxon>Kitasatosporales</taxon>
        <taxon>Streptomycetaceae</taxon>
        <taxon>Streptomyces</taxon>
    </lineage>
</organism>
<proteinExistence type="predicted"/>
<keyword evidence="1" id="KW-0238">DNA-binding</keyword>
<dbReference type="Proteomes" id="UP000238413">
    <property type="component" value="Chromosome"/>
</dbReference>
<evidence type="ECO:0000313" key="1">
    <source>
        <dbReference type="EMBL" id="AVH59971.1"/>
    </source>
</evidence>
<protein>
    <submittedName>
        <fullName evidence="1">DNA-binding protein</fullName>
    </submittedName>
</protein>
<gene>
    <name evidence="1" type="ORF">C4B68_34030</name>
</gene>
<accession>A0ABM6SYQ2</accession>
<dbReference type="GO" id="GO:0003677">
    <property type="term" value="F:DNA binding"/>
    <property type="evidence" value="ECO:0007669"/>
    <property type="project" value="UniProtKB-KW"/>
</dbReference>
<evidence type="ECO:0000313" key="2">
    <source>
        <dbReference type="Proteomes" id="UP000238413"/>
    </source>
</evidence>
<reference evidence="1 2" key="1">
    <citation type="submission" date="2018-02" db="EMBL/GenBank/DDBJ databases">
        <title>Complete genome sequence of Streptomyces dengpaensis, the producer of angucyclines.</title>
        <authorList>
            <person name="Yumei L."/>
        </authorList>
    </citation>
    <scope>NUCLEOTIDE SEQUENCE [LARGE SCALE GENOMIC DNA]</scope>
    <source>
        <strain evidence="1 2">XZHG99</strain>
    </source>
</reference>
<dbReference type="RefSeq" id="WP_099500351.1">
    <property type="nucleotide sequence ID" value="NZ_CP026652.1"/>
</dbReference>
<name>A0ABM6SYQ2_9ACTN</name>
<sequence length="80" mass="8375">MTPVSVAPTGGFLTTGEVAIRIGGTPQHVRELIKSGRIEAIDIAKGDGRPRFRVSETALAAFLDSAAVRTTHVQSTSEVA</sequence>
<keyword evidence="2" id="KW-1185">Reference proteome</keyword>